<accession>A0A9E8SDP9</accession>
<keyword evidence="2" id="KW-1185">Reference proteome</keyword>
<dbReference type="EMBL" id="CP113088">
    <property type="protein sequence ID" value="WAC02658.1"/>
    <property type="molecule type" value="Genomic_DNA"/>
</dbReference>
<protein>
    <submittedName>
        <fullName evidence="1">Uncharacterized protein</fullName>
    </submittedName>
</protein>
<evidence type="ECO:0000313" key="1">
    <source>
        <dbReference type="EMBL" id="WAC02658.1"/>
    </source>
</evidence>
<proteinExistence type="predicted"/>
<gene>
    <name evidence="1" type="ORF">N7U66_02955</name>
</gene>
<dbReference type="AlphaFoldDB" id="A0A9E8SDP9"/>
<name>A0A9E8SDP9_9FLAO</name>
<organism evidence="1 2">
    <name type="scientific">Lacinutrix neustonica</name>
    <dbReference type="NCBI Taxonomy" id="2980107"/>
    <lineage>
        <taxon>Bacteria</taxon>
        <taxon>Pseudomonadati</taxon>
        <taxon>Bacteroidota</taxon>
        <taxon>Flavobacteriia</taxon>
        <taxon>Flavobacteriales</taxon>
        <taxon>Flavobacteriaceae</taxon>
        <taxon>Lacinutrix</taxon>
    </lineage>
</organism>
<dbReference type="Proteomes" id="UP001164705">
    <property type="component" value="Chromosome"/>
</dbReference>
<sequence length="49" mass="5603">METKLPDLSQMSSKTLELETVLVNGQKLLFDKKVKLMPVEIEKQKGKID</sequence>
<evidence type="ECO:0000313" key="2">
    <source>
        <dbReference type="Proteomes" id="UP001164705"/>
    </source>
</evidence>
<dbReference type="RefSeq" id="WP_267677256.1">
    <property type="nucleotide sequence ID" value="NZ_CP113088.1"/>
</dbReference>
<dbReference type="KEGG" id="lnu:N7U66_02955"/>
<reference evidence="1" key="1">
    <citation type="submission" date="2022-11" db="EMBL/GenBank/DDBJ databases">
        <title>Lacinutrix neustonica HL-RS19T sp. nov., isolated from the surface microlayer sample of brackish Lake Shihwa.</title>
        <authorList>
            <person name="Choi J.Y."/>
            <person name="Hwang C.Y."/>
        </authorList>
    </citation>
    <scope>NUCLEOTIDE SEQUENCE</scope>
    <source>
        <strain evidence="1">HL-RS19</strain>
    </source>
</reference>